<feature type="region of interest" description="Important for the catalytic mechanism of both phosphorylation and dephosphorylation" evidence="14">
    <location>
        <begin position="200"/>
        <end position="209"/>
    </location>
</feature>
<evidence type="ECO:0000256" key="2">
    <source>
        <dbReference type="ARBA" id="ARBA00001946"/>
    </source>
</evidence>
<feature type="binding site" evidence="14">
    <location>
        <position position="201"/>
    </location>
    <ligand>
        <name>Mg(2+)</name>
        <dbReference type="ChEBI" id="CHEBI:18420"/>
    </ligand>
</feature>
<comment type="cofactor">
    <cofactor evidence="2 14">
        <name>Mg(2+)</name>
        <dbReference type="ChEBI" id="CHEBI:18420"/>
    </cofactor>
</comment>
<dbReference type="STRING" id="447595.SAMN05660826_00027"/>
<dbReference type="GO" id="GO:0004674">
    <property type="term" value="F:protein serine/threonine kinase activity"/>
    <property type="evidence" value="ECO:0007669"/>
    <property type="project" value="UniProtKB-KW"/>
</dbReference>
<reference evidence="18" key="1">
    <citation type="submission" date="2016-11" db="EMBL/GenBank/DDBJ databases">
        <authorList>
            <person name="Varghese N."/>
            <person name="Submissions S."/>
        </authorList>
    </citation>
    <scope>NUCLEOTIDE SEQUENCE [LARGE SCALE GENOMIC DNA]</scope>
    <source>
        <strain evidence="18">DSM 18802</strain>
    </source>
</reference>
<dbReference type="InterPro" id="IPR027417">
    <property type="entry name" value="P-loop_NTPase"/>
</dbReference>
<comment type="miscellaneous">
    <text evidence="14">Both phosphorylation and phosphorolysis are carried out by the same active site and suggest a common mechanism for both reactions.</text>
</comment>
<sequence>MKGLNLKQVIAKFNLEVLVKSKSLPEISVSDLNRPGLELAGFFDYFAYERVQILGMSEITFLKSLQPEVRVERLEKLFSYPIPCVIITRNLEPSKEFLKFAKKYGRWVLRTPEATTRFISRLTDFLESELAPRTTVHGVLMDVYGVGVLLVGESGIGKSETAVELIKRGHRLVADDVVEIKQVAKNVLIGSAPEVVRHYLEVRGLGIIDVKTIFGAGAVRNDMRIDMVIEMVEWEKYKEKDRLGLEEEMITILESFIPKKTIPIRPGRNLAAIIEVAAMDRRLKAMGYNAALIFAQKIMDKIQEEEENNNTKEV</sequence>
<dbReference type="InterPro" id="IPR003755">
    <property type="entry name" value="HPr(Ser)_kin/Pase"/>
</dbReference>
<evidence type="ECO:0000313" key="18">
    <source>
        <dbReference type="Proteomes" id="UP000184375"/>
    </source>
</evidence>
<dbReference type="CDD" id="cd01918">
    <property type="entry name" value="HprK_C"/>
    <property type="match status" value="1"/>
</dbReference>
<dbReference type="Gene3D" id="3.40.50.300">
    <property type="entry name" value="P-loop containing nucleotide triphosphate hydrolases"/>
    <property type="match status" value="1"/>
</dbReference>
<dbReference type="Pfam" id="PF02603">
    <property type="entry name" value="Hpr_kinase_N"/>
    <property type="match status" value="1"/>
</dbReference>
<dbReference type="InterPro" id="IPR028979">
    <property type="entry name" value="Ser_kin/Pase_Hpr-like_N_sf"/>
</dbReference>
<dbReference type="EC" id="2.7.4.-" evidence="14"/>
<evidence type="ECO:0000256" key="9">
    <source>
        <dbReference type="ARBA" id="ARBA00022840"/>
    </source>
</evidence>
<proteinExistence type="inferred from homology"/>
<comment type="subunit">
    <text evidence="14">Homohexamer.</text>
</comment>
<evidence type="ECO:0000256" key="14">
    <source>
        <dbReference type="HAMAP-Rule" id="MF_01249"/>
    </source>
</evidence>
<feature type="binding site" evidence="14">
    <location>
        <position position="159"/>
    </location>
    <ligand>
        <name>Mg(2+)</name>
        <dbReference type="ChEBI" id="CHEBI:18420"/>
    </ligand>
</feature>
<keyword evidence="4 14" id="KW-0723">Serine/threonine-protein kinase</keyword>
<accession>A0A1M7FHU1</accession>
<feature type="active site" evidence="14">
    <location>
        <position position="137"/>
    </location>
</feature>
<comment type="domain">
    <text evidence="14">The Walker A ATP-binding motif also binds Pi and PPi.</text>
</comment>
<evidence type="ECO:0000256" key="10">
    <source>
        <dbReference type="ARBA" id="ARBA00022842"/>
    </source>
</evidence>
<comment type="function">
    <text evidence="14">Catalyzes the ATP- as well as the pyrophosphate-dependent phosphorylation of a specific serine residue in HPr, a phosphocarrier protein of the phosphoenolpyruvate-dependent sugar phosphotransferase system (PTS). HprK/P also catalyzes the pyrophosphate-producing, inorganic phosphate-dependent dephosphorylation (phosphorolysis) of seryl-phosphorylated HPr (P-Ser-HPr). The two antagonistic activities of HprK/P are regulated by several intracellular metabolites, which change their concentration in response to the absence or presence of rapidly metabolisable carbon sources (glucose, fructose, etc.) in the growth medium. Therefore, by controlling the phosphorylation state of HPr, HPrK/P is a sensor enzyme that plays a major role in the regulation of carbon metabolism and sugar transport: it mediates carbon catabolite repression (CCR), and regulates PTS-catalyzed carbohydrate uptake and inducer exclusion.</text>
</comment>
<evidence type="ECO:0000256" key="7">
    <source>
        <dbReference type="ARBA" id="ARBA00022741"/>
    </source>
</evidence>
<dbReference type="AlphaFoldDB" id="A0A1M7FHU1"/>
<dbReference type="GO" id="GO:0000155">
    <property type="term" value="F:phosphorelay sensor kinase activity"/>
    <property type="evidence" value="ECO:0007669"/>
    <property type="project" value="InterPro"/>
</dbReference>
<keyword evidence="6 14" id="KW-0479">Metal-binding</keyword>
<evidence type="ECO:0000256" key="6">
    <source>
        <dbReference type="ARBA" id="ARBA00022723"/>
    </source>
</evidence>
<evidence type="ECO:0000313" key="17">
    <source>
        <dbReference type="EMBL" id="SHM03672.1"/>
    </source>
</evidence>
<keyword evidence="11 14" id="KW-0511">Multifunctional enzyme</keyword>
<evidence type="ECO:0000256" key="12">
    <source>
        <dbReference type="ARBA" id="ARBA00023277"/>
    </source>
</evidence>
<feature type="binding site" evidence="14">
    <location>
        <begin position="152"/>
        <end position="159"/>
    </location>
    <ligand>
        <name>ATP</name>
        <dbReference type="ChEBI" id="CHEBI:30616"/>
    </ligand>
</feature>
<evidence type="ECO:0000259" key="15">
    <source>
        <dbReference type="Pfam" id="PF02603"/>
    </source>
</evidence>
<organism evidence="17 18">
    <name type="scientific">Caldanaerovirga acetigignens</name>
    <dbReference type="NCBI Taxonomy" id="447595"/>
    <lineage>
        <taxon>Bacteria</taxon>
        <taxon>Bacillati</taxon>
        <taxon>Bacillota</taxon>
        <taxon>Clostridia</taxon>
        <taxon>Thermosediminibacterales</taxon>
        <taxon>Thermosediminibacteraceae</taxon>
        <taxon>Caldanaerovirga</taxon>
    </lineage>
</organism>
<dbReference type="SUPFAM" id="SSF75138">
    <property type="entry name" value="HprK N-terminal domain-like"/>
    <property type="match status" value="1"/>
</dbReference>
<feature type="active site" evidence="14">
    <location>
        <position position="158"/>
    </location>
</feature>
<dbReference type="SUPFAM" id="SSF53795">
    <property type="entry name" value="PEP carboxykinase-like"/>
    <property type="match status" value="1"/>
</dbReference>
<dbReference type="HAMAP" id="MF_01249">
    <property type="entry name" value="HPr_kinase"/>
    <property type="match status" value="1"/>
</dbReference>
<gene>
    <name evidence="14" type="primary">hprK</name>
    <name evidence="17" type="ORF">SAMN05660826_00027</name>
</gene>
<feature type="domain" description="HPr(Ser) kinase/phosphorylase N-terminal" evidence="15">
    <location>
        <begin position="5"/>
        <end position="126"/>
    </location>
</feature>
<evidence type="ECO:0000256" key="8">
    <source>
        <dbReference type="ARBA" id="ARBA00022777"/>
    </source>
</evidence>
<comment type="similarity">
    <text evidence="3 14">Belongs to the HPrK/P family.</text>
</comment>
<dbReference type="GO" id="GO:0005524">
    <property type="term" value="F:ATP binding"/>
    <property type="evidence" value="ECO:0007669"/>
    <property type="project" value="UniProtKB-UniRule"/>
</dbReference>
<dbReference type="FunFam" id="3.40.50.300:FF:000174">
    <property type="entry name" value="HPr kinase/phosphorylase"/>
    <property type="match status" value="1"/>
</dbReference>
<dbReference type="Pfam" id="PF07475">
    <property type="entry name" value="Hpr_kinase_C"/>
    <property type="match status" value="1"/>
</dbReference>
<evidence type="ECO:0000256" key="4">
    <source>
        <dbReference type="ARBA" id="ARBA00022527"/>
    </source>
</evidence>
<comment type="catalytic activity">
    <reaction evidence="1 14">
        <text>[HPr protein]-L-serine + ATP = [HPr protein]-O-phospho-L-serine + ADP + H(+)</text>
        <dbReference type="Rhea" id="RHEA:46600"/>
        <dbReference type="Rhea" id="RHEA-COMP:11602"/>
        <dbReference type="Rhea" id="RHEA-COMP:11603"/>
        <dbReference type="ChEBI" id="CHEBI:15378"/>
        <dbReference type="ChEBI" id="CHEBI:29999"/>
        <dbReference type="ChEBI" id="CHEBI:30616"/>
        <dbReference type="ChEBI" id="CHEBI:83421"/>
        <dbReference type="ChEBI" id="CHEBI:456216"/>
    </reaction>
</comment>
<feature type="domain" description="HPr kinase/phosphorylase C-terminal" evidence="16">
    <location>
        <begin position="129"/>
        <end position="297"/>
    </location>
</feature>
<evidence type="ECO:0000256" key="11">
    <source>
        <dbReference type="ARBA" id="ARBA00023268"/>
    </source>
</evidence>
<dbReference type="EMBL" id="FRCR01000001">
    <property type="protein sequence ID" value="SHM03672.1"/>
    <property type="molecule type" value="Genomic_DNA"/>
</dbReference>
<dbReference type="PANTHER" id="PTHR30305:SF1">
    <property type="entry name" value="HPR KINASE_PHOSPHORYLASE"/>
    <property type="match status" value="1"/>
</dbReference>
<keyword evidence="7 14" id="KW-0547">Nucleotide-binding</keyword>
<dbReference type="OrthoDB" id="9778803at2"/>
<dbReference type="EC" id="2.7.11.-" evidence="14"/>
<dbReference type="NCBIfam" id="TIGR00679">
    <property type="entry name" value="hpr-ser"/>
    <property type="match status" value="1"/>
</dbReference>
<evidence type="ECO:0000256" key="13">
    <source>
        <dbReference type="ARBA" id="ARBA00047657"/>
    </source>
</evidence>
<dbReference type="Gene3D" id="3.40.1390.20">
    <property type="entry name" value="HprK N-terminal domain-like"/>
    <property type="match status" value="1"/>
</dbReference>
<dbReference type="GO" id="GO:0006109">
    <property type="term" value="P:regulation of carbohydrate metabolic process"/>
    <property type="evidence" value="ECO:0007669"/>
    <property type="project" value="UniProtKB-UniRule"/>
</dbReference>
<evidence type="ECO:0000256" key="3">
    <source>
        <dbReference type="ARBA" id="ARBA00006883"/>
    </source>
</evidence>
<feature type="active site" description="Proton acceptor; for phosphorylation activity. Proton donor; for dephosphorylation activity" evidence="14">
    <location>
        <position position="176"/>
    </location>
</feature>
<keyword evidence="9 14" id="KW-0067">ATP-binding</keyword>
<keyword evidence="10 14" id="KW-0460">Magnesium</keyword>
<protein>
    <recommendedName>
        <fullName evidence="14">HPr kinase/phosphorylase</fullName>
        <shortName evidence="14">HPrK/P</shortName>
        <ecNumber evidence="14">2.7.11.-</ecNumber>
        <ecNumber evidence="14">2.7.4.-</ecNumber>
    </recommendedName>
    <alternativeName>
        <fullName evidence="14">HPr(Ser) kinase/phosphorylase</fullName>
    </alternativeName>
</protein>
<evidence type="ECO:0000259" key="16">
    <source>
        <dbReference type="Pfam" id="PF07475"/>
    </source>
</evidence>
<dbReference type="InterPro" id="IPR011104">
    <property type="entry name" value="Hpr_kin/Pase_C"/>
</dbReference>
<feature type="active site" evidence="14">
    <location>
        <position position="242"/>
    </location>
</feature>
<feature type="region of interest" description="Important for the catalytic mechanism of dephosphorylation" evidence="14">
    <location>
        <begin position="263"/>
        <end position="268"/>
    </location>
</feature>
<dbReference type="GO" id="GO:0004712">
    <property type="term" value="F:protein serine/threonine/tyrosine kinase activity"/>
    <property type="evidence" value="ECO:0007669"/>
    <property type="project" value="UniProtKB-UniRule"/>
</dbReference>
<keyword evidence="12 14" id="KW-0119">Carbohydrate metabolism</keyword>
<dbReference type="InterPro" id="IPR011126">
    <property type="entry name" value="Hpr_kin/Pase_Hpr_N"/>
</dbReference>
<dbReference type="GO" id="GO:0000287">
    <property type="term" value="F:magnesium ion binding"/>
    <property type="evidence" value="ECO:0007669"/>
    <property type="project" value="UniProtKB-UniRule"/>
</dbReference>
<evidence type="ECO:0000256" key="1">
    <source>
        <dbReference type="ARBA" id="ARBA00001120"/>
    </source>
</evidence>
<keyword evidence="18" id="KW-1185">Reference proteome</keyword>
<keyword evidence="5 14" id="KW-0808">Transferase</keyword>
<dbReference type="PANTHER" id="PTHR30305">
    <property type="entry name" value="PROTEIN YJDM-RELATED"/>
    <property type="match status" value="1"/>
</dbReference>
<keyword evidence="8 14" id="KW-0418">Kinase</keyword>
<comment type="catalytic activity">
    <reaction evidence="13 14">
        <text>[HPr protein]-O-phospho-L-serine + phosphate + H(+) = [HPr protein]-L-serine + diphosphate</text>
        <dbReference type="Rhea" id="RHEA:46604"/>
        <dbReference type="Rhea" id="RHEA-COMP:11602"/>
        <dbReference type="Rhea" id="RHEA-COMP:11603"/>
        <dbReference type="ChEBI" id="CHEBI:15378"/>
        <dbReference type="ChEBI" id="CHEBI:29999"/>
        <dbReference type="ChEBI" id="CHEBI:33019"/>
        <dbReference type="ChEBI" id="CHEBI:43474"/>
        <dbReference type="ChEBI" id="CHEBI:83421"/>
    </reaction>
</comment>
<name>A0A1M7FHU1_9FIRM</name>
<dbReference type="Proteomes" id="UP000184375">
    <property type="component" value="Unassembled WGS sequence"/>
</dbReference>
<dbReference type="RefSeq" id="WP_073252919.1">
    <property type="nucleotide sequence ID" value="NZ_FRCR01000001.1"/>
</dbReference>
<evidence type="ECO:0000256" key="5">
    <source>
        <dbReference type="ARBA" id="ARBA00022679"/>
    </source>
</evidence>